<keyword evidence="3" id="KW-1185">Reference proteome</keyword>
<keyword evidence="1" id="KW-0812">Transmembrane</keyword>
<dbReference type="Proteomes" id="UP000054498">
    <property type="component" value="Unassembled WGS sequence"/>
</dbReference>
<dbReference type="RefSeq" id="XP_013899447.1">
    <property type="nucleotide sequence ID" value="XM_014043993.1"/>
</dbReference>
<reference evidence="2 3" key="1">
    <citation type="journal article" date="2013" name="BMC Genomics">
        <title>Reconstruction of the lipid metabolism for the microalga Monoraphidium neglectum from its genome sequence reveals characteristics suitable for biofuel production.</title>
        <authorList>
            <person name="Bogen C."/>
            <person name="Al-Dilaimi A."/>
            <person name="Albersmeier A."/>
            <person name="Wichmann J."/>
            <person name="Grundmann M."/>
            <person name="Rupp O."/>
            <person name="Lauersen K.J."/>
            <person name="Blifernez-Klassen O."/>
            <person name="Kalinowski J."/>
            <person name="Goesmann A."/>
            <person name="Mussgnug J.H."/>
            <person name="Kruse O."/>
        </authorList>
    </citation>
    <scope>NUCLEOTIDE SEQUENCE [LARGE SCALE GENOMIC DNA]</scope>
    <source>
        <strain evidence="2 3">SAG 48.87</strain>
    </source>
</reference>
<dbReference type="KEGG" id="mng:MNEG_7528"/>
<protein>
    <submittedName>
        <fullName evidence="2">Uncharacterized protein</fullName>
    </submittedName>
</protein>
<sequence>MNPGVVASTRRATRIPNWVWALGFGSISVGTYWYVVQKALEDESARQAAAGQRK</sequence>
<organism evidence="2 3">
    <name type="scientific">Monoraphidium neglectum</name>
    <dbReference type="NCBI Taxonomy" id="145388"/>
    <lineage>
        <taxon>Eukaryota</taxon>
        <taxon>Viridiplantae</taxon>
        <taxon>Chlorophyta</taxon>
        <taxon>core chlorophytes</taxon>
        <taxon>Chlorophyceae</taxon>
        <taxon>CS clade</taxon>
        <taxon>Sphaeropleales</taxon>
        <taxon>Selenastraceae</taxon>
        <taxon>Monoraphidium</taxon>
    </lineage>
</organism>
<proteinExistence type="predicted"/>
<gene>
    <name evidence="2" type="ORF">MNEG_7528</name>
</gene>
<accession>A0A0D2JML4</accession>
<name>A0A0D2JML4_9CHLO</name>
<dbReference type="AlphaFoldDB" id="A0A0D2JML4"/>
<evidence type="ECO:0000313" key="3">
    <source>
        <dbReference type="Proteomes" id="UP000054498"/>
    </source>
</evidence>
<dbReference type="EMBL" id="KK101559">
    <property type="protein sequence ID" value="KIZ00428.1"/>
    <property type="molecule type" value="Genomic_DNA"/>
</dbReference>
<feature type="transmembrane region" description="Helical" evidence="1">
    <location>
        <begin position="18"/>
        <end position="36"/>
    </location>
</feature>
<evidence type="ECO:0000256" key="1">
    <source>
        <dbReference type="SAM" id="Phobius"/>
    </source>
</evidence>
<evidence type="ECO:0000313" key="2">
    <source>
        <dbReference type="EMBL" id="KIZ00428.1"/>
    </source>
</evidence>
<dbReference type="GeneID" id="25740404"/>
<keyword evidence="1" id="KW-0472">Membrane</keyword>
<keyword evidence="1" id="KW-1133">Transmembrane helix</keyword>